<dbReference type="InterPro" id="IPR012675">
    <property type="entry name" value="Beta-grasp_dom_sf"/>
</dbReference>
<evidence type="ECO:0000313" key="6">
    <source>
        <dbReference type="EMBL" id="KAL3765456.1"/>
    </source>
</evidence>
<keyword evidence="5" id="KW-0732">Signal</keyword>
<reference evidence="6 7" key="1">
    <citation type="submission" date="2024-10" db="EMBL/GenBank/DDBJ databases">
        <title>Updated reference genomes for cyclostephanoid diatoms.</title>
        <authorList>
            <person name="Roberts W.R."/>
            <person name="Alverson A.J."/>
        </authorList>
    </citation>
    <scope>NUCLEOTIDE SEQUENCE [LARGE SCALE GENOMIC DNA]</scope>
    <source>
        <strain evidence="6 7">AJA276-08</strain>
    </source>
</reference>
<dbReference type="AlphaFoldDB" id="A0ABD3MU29"/>
<dbReference type="SUPFAM" id="SSF54292">
    <property type="entry name" value="2Fe-2S ferredoxin-like"/>
    <property type="match status" value="1"/>
</dbReference>
<dbReference type="PANTHER" id="PTHR23426:SF67">
    <property type="entry name" value="2FE-2S FERREDOXIN-TYPE DOMAIN-CONTAINING PROTEIN"/>
    <property type="match status" value="1"/>
</dbReference>
<accession>A0ABD3MU29</accession>
<protein>
    <recommendedName>
        <fullName evidence="8">PDZ domain-containing protein</fullName>
    </recommendedName>
</protein>
<evidence type="ECO:0008006" key="8">
    <source>
        <dbReference type="Google" id="ProtNLM"/>
    </source>
</evidence>
<dbReference type="GO" id="GO:0046872">
    <property type="term" value="F:metal ion binding"/>
    <property type="evidence" value="ECO:0007669"/>
    <property type="project" value="UniProtKB-KW"/>
</dbReference>
<comment type="caution">
    <text evidence="6">The sequence shown here is derived from an EMBL/GenBank/DDBJ whole genome shotgun (WGS) entry which is preliminary data.</text>
</comment>
<evidence type="ECO:0000256" key="3">
    <source>
        <dbReference type="ARBA" id="ARBA00023004"/>
    </source>
</evidence>
<keyword evidence="3" id="KW-0408">Iron</keyword>
<keyword evidence="7" id="KW-1185">Reference proteome</keyword>
<sequence length="331" mass="35365">MPSSSSALPILLCGLCCILQQGRYGGAVHSFVLPLARTSSSSSSRKAQVQNSYYASAGAPAVDMSAYDLPLDRTIDEWTAVVQAPSSLQEGGVFLRAKNKELFVDTLQYSIRRAGGLGLILTEIAGGREDGIGITIIEEVLGDGNSARVGLVPGDSIVALSVSTTSRNGDVETTRVSTECLGYDATIDAITSLPPPTSDDDAVTLTVKRVRRQPKINVRLQYPPDTDEEDVTIELFAGENLRRAMLTRGIKLNDRLAERFDSGGSGDCGSDGTCATCVVGVVKGMELLSPMGQQEGQILSKKPRWRMACKAVVGYGMVEGDMTLQVNPRQW</sequence>
<evidence type="ECO:0000256" key="2">
    <source>
        <dbReference type="ARBA" id="ARBA00022723"/>
    </source>
</evidence>
<evidence type="ECO:0000256" key="5">
    <source>
        <dbReference type="SAM" id="SignalP"/>
    </source>
</evidence>
<dbReference type="Proteomes" id="UP001530315">
    <property type="component" value="Unassembled WGS sequence"/>
</dbReference>
<name>A0ABD3MU29_9STRA</name>
<dbReference type="EMBL" id="JALLAZ020001751">
    <property type="protein sequence ID" value="KAL3765456.1"/>
    <property type="molecule type" value="Genomic_DNA"/>
</dbReference>
<proteinExistence type="predicted"/>
<feature type="chain" id="PRO_5044859050" description="PDZ domain-containing protein" evidence="5">
    <location>
        <begin position="28"/>
        <end position="331"/>
    </location>
</feature>
<gene>
    <name evidence="6" type="ORF">ACHAW5_008569</name>
</gene>
<dbReference type="PANTHER" id="PTHR23426">
    <property type="entry name" value="FERREDOXIN/ADRENODOXIN"/>
    <property type="match status" value="1"/>
</dbReference>
<keyword evidence="2" id="KW-0479">Metal-binding</keyword>
<keyword evidence="1" id="KW-0001">2Fe-2S</keyword>
<dbReference type="InterPro" id="IPR001055">
    <property type="entry name" value="Adrenodoxin-like"/>
</dbReference>
<organism evidence="6 7">
    <name type="scientific">Stephanodiscus triporus</name>
    <dbReference type="NCBI Taxonomy" id="2934178"/>
    <lineage>
        <taxon>Eukaryota</taxon>
        <taxon>Sar</taxon>
        <taxon>Stramenopiles</taxon>
        <taxon>Ochrophyta</taxon>
        <taxon>Bacillariophyta</taxon>
        <taxon>Coscinodiscophyceae</taxon>
        <taxon>Thalassiosirophycidae</taxon>
        <taxon>Stephanodiscales</taxon>
        <taxon>Stephanodiscaceae</taxon>
        <taxon>Stephanodiscus</taxon>
    </lineage>
</organism>
<feature type="signal peptide" evidence="5">
    <location>
        <begin position="1"/>
        <end position="27"/>
    </location>
</feature>
<evidence type="ECO:0000256" key="1">
    <source>
        <dbReference type="ARBA" id="ARBA00022714"/>
    </source>
</evidence>
<dbReference type="GO" id="GO:0051537">
    <property type="term" value="F:2 iron, 2 sulfur cluster binding"/>
    <property type="evidence" value="ECO:0007669"/>
    <property type="project" value="UniProtKB-KW"/>
</dbReference>
<dbReference type="InterPro" id="IPR036010">
    <property type="entry name" value="2Fe-2S_ferredoxin-like_sf"/>
</dbReference>
<dbReference type="Gene3D" id="3.10.20.30">
    <property type="match status" value="1"/>
</dbReference>
<evidence type="ECO:0000313" key="7">
    <source>
        <dbReference type="Proteomes" id="UP001530315"/>
    </source>
</evidence>
<evidence type="ECO:0000256" key="4">
    <source>
        <dbReference type="ARBA" id="ARBA00023014"/>
    </source>
</evidence>
<keyword evidence="4" id="KW-0411">Iron-sulfur</keyword>